<dbReference type="InterPro" id="IPR013103">
    <property type="entry name" value="RVT_2"/>
</dbReference>
<dbReference type="GO" id="GO:0008233">
    <property type="term" value="F:peptidase activity"/>
    <property type="evidence" value="ECO:0007669"/>
    <property type="project" value="UniProtKB-KW"/>
</dbReference>
<dbReference type="GO" id="GO:0005524">
    <property type="term" value="F:ATP binding"/>
    <property type="evidence" value="ECO:0007669"/>
    <property type="project" value="UniProtKB-KW"/>
</dbReference>
<dbReference type="GO" id="GO:0003964">
    <property type="term" value="F:RNA-directed DNA polymerase activity"/>
    <property type="evidence" value="ECO:0007669"/>
    <property type="project" value="UniProtKB-KW"/>
</dbReference>
<dbReference type="GO" id="GO:0015074">
    <property type="term" value="P:DNA integration"/>
    <property type="evidence" value="ECO:0007669"/>
    <property type="project" value="UniProtKB-KW"/>
</dbReference>
<evidence type="ECO:0000256" key="2">
    <source>
        <dbReference type="ARBA" id="ARBA00022723"/>
    </source>
</evidence>
<organism evidence="6">
    <name type="scientific">Tanacetum cinerariifolium</name>
    <name type="common">Dalmatian daisy</name>
    <name type="synonym">Chrysanthemum cinerariifolium</name>
    <dbReference type="NCBI Taxonomy" id="118510"/>
    <lineage>
        <taxon>Eukaryota</taxon>
        <taxon>Viridiplantae</taxon>
        <taxon>Streptophyta</taxon>
        <taxon>Embryophyta</taxon>
        <taxon>Tracheophyta</taxon>
        <taxon>Spermatophyta</taxon>
        <taxon>Magnoliopsida</taxon>
        <taxon>eudicotyledons</taxon>
        <taxon>Gunneridae</taxon>
        <taxon>Pentapetalae</taxon>
        <taxon>asterids</taxon>
        <taxon>campanulids</taxon>
        <taxon>Asterales</taxon>
        <taxon>Asteraceae</taxon>
        <taxon>Asteroideae</taxon>
        <taxon>Anthemideae</taxon>
        <taxon>Anthemidinae</taxon>
        <taxon>Tanacetum</taxon>
    </lineage>
</organism>
<dbReference type="PANTHER" id="PTHR42648">
    <property type="entry name" value="TRANSPOSASE, PUTATIVE-RELATED"/>
    <property type="match status" value="1"/>
</dbReference>
<proteinExistence type="predicted"/>
<dbReference type="InterPro" id="IPR001584">
    <property type="entry name" value="Integrase_cat-core"/>
</dbReference>
<dbReference type="InterPro" id="IPR057670">
    <property type="entry name" value="SH3_retrovirus"/>
</dbReference>
<feature type="compositionally biased region" description="Polar residues" evidence="4">
    <location>
        <begin position="1827"/>
        <end position="1837"/>
    </location>
</feature>
<dbReference type="SUPFAM" id="SSF53098">
    <property type="entry name" value="Ribonuclease H-like"/>
    <property type="match status" value="1"/>
</dbReference>
<dbReference type="CDD" id="cd09272">
    <property type="entry name" value="RNase_HI_RT_Ty1"/>
    <property type="match status" value="1"/>
</dbReference>
<dbReference type="GO" id="GO:0003676">
    <property type="term" value="F:nucleic acid binding"/>
    <property type="evidence" value="ECO:0007669"/>
    <property type="project" value="InterPro"/>
</dbReference>
<dbReference type="InterPro" id="IPR054722">
    <property type="entry name" value="PolX-like_BBD"/>
</dbReference>
<dbReference type="PANTHER" id="PTHR42648:SF18">
    <property type="entry name" value="RETROTRANSPOSON, UNCLASSIFIED-LIKE PROTEIN"/>
    <property type="match status" value="1"/>
</dbReference>
<comment type="caution">
    <text evidence="6">The sequence shown here is derived from an EMBL/GenBank/DDBJ whole genome shotgun (WGS) entry which is preliminary data.</text>
</comment>
<feature type="compositionally biased region" description="Basic and acidic residues" evidence="4">
    <location>
        <begin position="1719"/>
        <end position="1734"/>
    </location>
</feature>
<evidence type="ECO:0000256" key="3">
    <source>
        <dbReference type="ARBA" id="ARBA00022801"/>
    </source>
</evidence>
<feature type="region of interest" description="Disordered" evidence="4">
    <location>
        <begin position="1717"/>
        <end position="1882"/>
    </location>
</feature>
<keyword evidence="1" id="KW-0645">Protease</keyword>
<dbReference type="GO" id="GO:0006508">
    <property type="term" value="P:proteolysis"/>
    <property type="evidence" value="ECO:0007669"/>
    <property type="project" value="UniProtKB-KW"/>
</dbReference>
<keyword evidence="2" id="KW-0479">Metal-binding</keyword>
<gene>
    <name evidence="6" type="ORF">Tci_021486</name>
</gene>
<dbReference type="GO" id="GO:0003887">
    <property type="term" value="F:DNA-directed DNA polymerase activity"/>
    <property type="evidence" value="ECO:0007669"/>
    <property type="project" value="UniProtKB-KW"/>
</dbReference>
<reference evidence="6" key="1">
    <citation type="journal article" date="2019" name="Sci. Rep.">
        <title>Draft genome of Tanacetum cinerariifolium, the natural source of mosquito coil.</title>
        <authorList>
            <person name="Yamashiro T."/>
            <person name="Shiraishi A."/>
            <person name="Satake H."/>
            <person name="Nakayama K."/>
        </authorList>
    </citation>
    <scope>NUCLEOTIDE SEQUENCE</scope>
</reference>
<dbReference type="Gene3D" id="3.30.420.10">
    <property type="entry name" value="Ribonuclease H-like superfamily/Ribonuclease H"/>
    <property type="match status" value="2"/>
</dbReference>
<dbReference type="InterPro" id="IPR012337">
    <property type="entry name" value="RNaseH-like_sf"/>
</dbReference>
<dbReference type="InterPro" id="IPR036397">
    <property type="entry name" value="RNaseH_sf"/>
</dbReference>
<dbReference type="Pfam" id="PF25597">
    <property type="entry name" value="SH3_retrovirus"/>
    <property type="match status" value="1"/>
</dbReference>
<dbReference type="EMBL" id="BKCJ010002575">
    <property type="protein sequence ID" value="GEU49508.1"/>
    <property type="molecule type" value="Genomic_DNA"/>
</dbReference>
<dbReference type="GO" id="GO:0046872">
    <property type="term" value="F:metal ion binding"/>
    <property type="evidence" value="ECO:0007669"/>
    <property type="project" value="UniProtKB-KW"/>
</dbReference>
<feature type="region of interest" description="Disordered" evidence="4">
    <location>
        <begin position="2063"/>
        <end position="2136"/>
    </location>
</feature>
<sequence length="2572" mass="290596">MEKRIRMERSLFKIDFMFGINAFDLNKGTNVMKDNVSQEHVCEEEVHLNNNIGKQIGDFVDMPSEAVKQRMDANVPNGIDGAKGEQVPNHVVKKRNLEFLVCKEFANPGVNALVDKGISIKRKKVYAKLMDDAFTEDEWKTLPVSKLGCVLSQDFVAFCLEDFLRFVSRPPHFVSRLGCVLSQDFVAFCLEDFLRFVSRPPHFVSRLGCVLSQDLLHFVSRLTAFCLQIVAFCLQASCVLSTFEDLFMRFDRTDFALWQQRIRLYCRGKENGVNILKSIDEGPYQMGTVREPLAEGTKGDLSWVHDKALVQGRHFADLIDTYTQERRMLPRGMGQTVPVCVRVQESENGGRHKGESIHDYYVRFAKLINDMRNIKMTMSKMQLNSKFVNNMLPEWGRFVTARYSSSSSTSSSTQVSQHLADNPYLDSSISLTENLIKNLTNTLALLTQLYKTFLPQTNNQLRTSSNARNQATVQDGIVVVQNVQGRQNRGQGTNPQGGGHITRNYTQPERPQNSKDYKDKMLLMQAQENGVALDTEKLLFLAGGQDNAFDNDVDKQPVQDLALNVDNVFQANDCNAFDSDVDEAPTAQTMFMANLSSTDPINDEAGPSYDSNILSEVRDHDHYQDAVCAHHEEHAMHDIVQLNHVVDSHADYTSDSNMIPYGQNNRDAHLDYLRHLKESVETIRDIVEEGCSKHMTGDRSRLMNFVKKFTGTVRFGNDHFGAIMGYGDYVIGDGVISRVYYVEGLGHNLFSVGQFCDSDLEVAFRKHSCYVRDTNGVELIKGSRGSNLYIISIKDMMKSSLICLLSKAFKNKSWKEQKAYPQTQTENTNLEVLNTLHMDLCVPMRVQTINGKKYILVIVDDYSRFTWVKFLRSKDETPETVPRTPQQNGVVKRQNRTLIEAARTMLVFSKAPIFLWAEAVATACYTQNRSLIHTHHNKTSYELVHNKKPGLTFFRVFGTLCYPTNDSKYLRKLQPTVDIGIFVGYAPSRKGYRIYNKRTRRIMETIHVQFNELTEPMAPVHLALRVERPVYPAQAVQALVNSTGTSSSTTIDQDAPSLSISSSSLALQSHSLHPGVTAEPTNMEDHPVAPVDNNPFVNVFAPKPHSEASSSRDISSTESTYGIDFEESFASVARIEAIHIFIANAVSKNMTIYQMDVKTTFLNGDLKEEVYVSQLEGFVDPDHPTHVYCLKKALYGLKQAPRAWYQASPTKKQLEALKRVFRYLKGTINWGLWYSKDTAIALTAYADADHAGCQKSTAISTTEVEYIAMSGCCAQILWMRSQLTDYDFDFNKIPLYCDNRSAIALCCNNVQHSMSKHIDIRHHFIREQVERGVVQLYFVTIDYQLADIFTKALPRQLFEFILPRLDTMADVNVNAPAGQAPTMAPPVRTDDQILPRIRWVPIGKRNCYLDLDKSQSNLIYKIAVDILKYTNLFRAFTASSTIPLIYIQQFWDTVQYDKSAGCYMCQLDEQWNLSNIVTNDMFQPWRALTTIINMCLTGKTSGFERPRALVLQILWGVVTRAHIDYAERIWKEFTQSIHTFIDDKRNLAQHTSGKKKATLSVILSIQFTKLIIYHLQRKHKFHLRPDSSLHLPNEEPVLGYLKFSAKGTKREVFGMPIPGSLITADIQEASYYQEYLENMAKHQQYLAGETESDPDSPAPKPTKTARKPKPTTPKVDAKEADIQRALEESLKSMHDVSRGPLPPVVIRYLSLGNINRSQRCRERAKQRSSGHDESLPLYAELEQSDSEEESEKVIPGADAGGQCEGQAGPDPGAQAEGQAGPDPGAQAEGQAGPDPGAQAEGQAGPDPGAQAEGQAGPNPRTQDEGQAVSNPNEQPQGQDGPDPGIAEISQPIPSPVVHAGSDREHIDLDVADVSPQPPHEQIHEGFTATTYPKVQENLKLTVEEHVLLEEPASSSGTLSSLQHLSKDLSFGDLFFSDKPSKADNDKETAETEVESMVSVTIQQDMSSIPPMTSPIIDLTSRPESSKVSKAVNEVVTDAVDWAIQAPLRNRFRDLPEADMKEILHQRMWETDSYKSHKDHMQLYEALEKSMNHYHSEELAKDLAEARKKKKKSRESPKMPPGSPPHQPPPPPSPAGPSGASGAPKASGSSQGLPPPPSHPSTNQESQSKGSVAPSLSKTAASAKYQAWTTTDIRLRPSISLTPANLQMGEDMALDEQPQSLDDEDIRSAYIPKVNLRQDWWKPLEEERPATPEPAWSITSFDVHTGDIAMFMDWFCKRRGITEFKPQDLEGPAFEIVKVFHPDVIHLQYQMEECHKLLTDSVDDPILRHNISKPLPLGGLPGQVTIQSDFFFNKDLEYLRYDRKGSRPTLSISKMEAAYYPNVGLEKMVPDQIWIDEECKYDIAAIAVRTYIWILSVVRIEVFSMYGYDYMKKIVLHRVDLNEHVIAERDFKYLYPSDFEDLYLLNLQGHLNHLPPKDKKILTTAVNQWTRHLVIRQRVEDFQLGIESYQTQLNLTKPQWDATGFEYKHDYTVIDFQGPSRFGIDMGVKEFKINRMNPSLNTRFWTRKDVDRSKAFMFAIQKRLKTRRIFRNLESFVGGHVRDGDYRLLKHTE</sequence>
<feature type="region of interest" description="Disordered" evidence="4">
    <location>
        <begin position="486"/>
        <end position="512"/>
    </location>
</feature>
<dbReference type="PROSITE" id="PS50994">
    <property type="entry name" value="INTEGRASE"/>
    <property type="match status" value="1"/>
</dbReference>
<feature type="compositionally biased region" description="Polar residues" evidence="4">
    <location>
        <begin position="2121"/>
        <end position="2136"/>
    </location>
</feature>
<evidence type="ECO:0000259" key="5">
    <source>
        <dbReference type="PROSITE" id="PS50994"/>
    </source>
</evidence>
<protein>
    <recommendedName>
        <fullName evidence="5">Integrase catalytic domain-containing protein</fullName>
    </recommendedName>
</protein>
<feature type="region of interest" description="Disordered" evidence="4">
    <location>
        <begin position="1646"/>
        <end position="1680"/>
    </location>
</feature>
<feature type="compositionally biased region" description="Low complexity" evidence="4">
    <location>
        <begin position="2095"/>
        <end position="2111"/>
    </location>
</feature>
<evidence type="ECO:0000256" key="4">
    <source>
        <dbReference type="SAM" id="MobiDB-lite"/>
    </source>
</evidence>
<accession>A0A6L2KJ76</accession>
<keyword evidence="3" id="KW-0378">Hydrolase</keyword>
<dbReference type="GO" id="GO:0006310">
    <property type="term" value="P:DNA recombination"/>
    <property type="evidence" value="ECO:0007669"/>
    <property type="project" value="UniProtKB-KW"/>
</dbReference>
<evidence type="ECO:0000313" key="6">
    <source>
        <dbReference type="EMBL" id="GEU49508.1"/>
    </source>
</evidence>
<feature type="compositionally biased region" description="Pro residues" evidence="4">
    <location>
        <begin position="2077"/>
        <end position="2094"/>
    </location>
</feature>
<dbReference type="Pfam" id="PF22936">
    <property type="entry name" value="Pol_BBD"/>
    <property type="match status" value="1"/>
</dbReference>
<feature type="domain" description="Integrase catalytic" evidence="5">
    <location>
        <begin position="762"/>
        <end position="948"/>
    </location>
</feature>
<dbReference type="InterPro" id="IPR039537">
    <property type="entry name" value="Retrotran_Ty1/copia-like"/>
</dbReference>
<dbReference type="Pfam" id="PF07727">
    <property type="entry name" value="RVT_2"/>
    <property type="match status" value="1"/>
</dbReference>
<name>A0A6L2KJ76_TANCI</name>
<evidence type="ECO:0000256" key="1">
    <source>
        <dbReference type="ARBA" id="ARBA00022670"/>
    </source>
</evidence>
<dbReference type="GO" id="GO:0004519">
    <property type="term" value="F:endonuclease activity"/>
    <property type="evidence" value="ECO:0007669"/>
    <property type="project" value="UniProtKB-KW"/>
</dbReference>